<organism evidence="1 2">
    <name type="scientific">Camellia lanceoleosa</name>
    <dbReference type="NCBI Taxonomy" id="1840588"/>
    <lineage>
        <taxon>Eukaryota</taxon>
        <taxon>Viridiplantae</taxon>
        <taxon>Streptophyta</taxon>
        <taxon>Embryophyta</taxon>
        <taxon>Tracheophyta</taxon>
        <taxon>Spermatophyta</taxon>
        <taxon>Magnoliopsida</taxon>
        <taxon>eudicotyledons</taxon>
        <taxon>Gunneridae</taxon>
        <taxon>Pentapetalae</taxon>
        <taxon>asterids</taxon>
        <taxon>Ericales</taxon>
        <taxon>Theaceae</taxon>
        <taxon>Camellia</taxon>
    </lineage>
</organism>
<comment type="caution">
    <text evidence="1">The sequence shown here is derived from an EMBL/GenBank/DDBJ whole genome shotgun (WGS) entry which is preliminary data.</text>
</comment>
<dbReference type="Proteomes" id="UP001060215">
    <property type="component" value="Chromosome 7"/>
</dbReference>
<evidence type="ECO:0000313" key="2">
    <source>
        <dbReference type="Proteomes" id="UP001060215"/>
    </source>
</evidence>
<protein>
    <submittedName>
        <fullName evidence="1">F-box/LRR-repeat protein</fullName>
    </submittedName>
</protein>
<proteinExistence type="predicted"/>
<reference evidence="1 2" key="1">
    <citation type="journal article" date="2022" name="Plant J.">
        <title>Chromosome-level genome of Camellia lanceoleosa provides a valuable resource for understanding genome evolution and self-incompatibility.</title>
        <authorList>
            <person name="Gong W."/>
            <person name="Xiao S."/>
            <person name="Wang L."/>
            <person name="Liao Z."/>
            <person name="Chang Y."/>
            <person name="Mo W."/>
            <person name="Hu G."/>
            <person name="Li W."/>
            <person name="Zhao G."/>
            <person name="Zhu H."/>
            <person name="Hu X."/>
            <person name="Ji K."/>
            <person name="Xiang X."/>
            <person name="Song Q."/>
            <person name="Yuan D."/>
            <person name="Jin S."/>
            <person name="Zhang L."/>
        </authorList>
    </citation>
    <scope>NUCLEOTIDE SEQUENCE [LARGE SCALE GENOMIC DNA]</scope>
    <source>
        <strain evidence="1">SQ_2022a</strain>
    </source>
</reference>
<dbReference type="EMBL" id="CM045764">
    <property type="protein sequence ID" value="KAI8007515.1"/>
    <property type="molecule type" value="Genomic_DNA"/>
</dbReference>
<evidence type="ECO:0000313" key="1">
    <source>
        <dbReference type="EMBL" id="KAI8007515.1"/>
    </source>
</evidence>
<name>A0ACC0H4H0_9ERIC</name>
<keyword evidence="2" id="KW-1185">Reference proteome</keyword>
<gene>
    <name evidence="1" type="ORF">LOK49_LG07G03339</name>
</gene>
<accession>A0ACC0H4H0</accession>
<sequence length="497" mass="56113">MEMDTALKRYKQLHNPPSPTRHETLTNGDNNGEDRISNLPESILCHILSKLPTKFAAGTAILSTKWNNLFASIPNPTIDIDDSLLLNPHNNTPSSHFINFMNHLFTVTLIDVPTIHKLHLQCHHDYGNSNIDELVYIALKRNVTGLSLFFNVKNTGVSIPGLFDSTTLVDLLLSQHYGLNVPDSVCLPKLKRLYLDYVGFVDGESFERVVDGCPVLEELSLDGVEFQEIEVLCISSSTIRFLLVHNCYHNECEVVMDTPALEIIFYNDYAPIYYPLINFSSLLKAHIDIGPSNEQLEEEEEDETSQYGQNVSKLVAACSNVGFMYLSNSSVSAISCARLRVPTFYNLTELFLGDLNGHGWALLPHLLESAPNLEILAFMEGFSEYTGCYAKFQNSLQHGVPTCVSSRIRDIFFEEFNGEGDEFDLVEYFLKTAQVMTKMEFSFSSSLPLEKQYSTWTKLLLMQKGTKTCRVEFRKEVTVNVVTFCLLGDENESQPRD</sequence>